<dbReference type="Gramene" id="KZN09040">
    <property type="protein sequence ID" value="KZN09040"/>
    <property type="gene ID" value="DCAR_001696"/>
</dbReference>
<sequence length="74" mass="8121">MRGRLRVDGRVFGENPTWLEVPDEFWTKRLPAGADLPMIPEPILAPGAETPAYGGTIYNPLCSCSSFLFACMCS</sequence>
<reference evidence="1" key="2">
    <citation type="submission" date="2022-03" db="EMBL/GenBank/DDBJ databases">
        <title>Draft title - Genomic analysis of global carrot germplasm unveils the trajectory of domestication and the origin of high carotenoid orange carrot.</title>
        <authorList>
            <person name="Iorizzo M."/>
            <person name="Ellison S."/>
            <person name="Senalik D."/>
            <person name="Macko-Podgorni A."/>
            <person name="Grzebelus D."/>
            <person name="Bostan H."/>
            <person name="Rolling W."/>
            <person name="Curaba J."/>
            <person name="Simon P."/>
        </authorList>
    </citation>
    <scope>NUCLEOTIDE SEQUENCE</scope>
    <source>
        <tissue evidence="1">Leaf</tissue>
    </source>
</reference>
<organism evidence="1 2">
    <name type="scientific">Daucus carota subsp. sativus</name>
    <name type="common">Carrot</name>
    <dbReference type="NCBI Taxonomy" id="79200"/>
    <lineage>
        <taxon>Eukaryota</taxon>
        <taxon>Viridiplantae</taxon>
        <taxon>Streptophyta</taxon>
        <taxon>Embryophyta</taxon>
        <taxon>Tracheophyta</taxon>
        <taxon>Spermatophyta</taxon>
        <taxon>Magnoliopsida</taxon>
        <taxon>eudicotyledons</taxon>
        <taxon>Gunneridae</taxon>
        <taxon>Pentapetalae</taxon>
        <taxon>asterids</taxon>
        <taxon>campanulids</taxon>
        <taxon>Apiales</taxon>
        <taxon>Apiaceae</taxon>
        <taxon>Apioideae</taxon>
        <taxon>Scandiceae</taxon>
        <taxon>Daucinae</taxon>
        <taxon>Daucus</taxon>
        <taxon>Daucus sect. Daucus</taxon>
    </lineage>
</organism>
<keyword evidence="2" id="KW-1185">Reference proteome</keyword>
<proteinExistence type="predicted"/>
<reference evidence="1" key="1">
    <citation type="journal article" date="2016" name="Nat. Genet.">
        <title>A high-quality carrot genome assembly provides new insights into carotenoid accumulation and asterid genome evolution.</title>
        <authorList>
            <person name="Iorizzo M."/>
            <person name="Ellison S."/>
            <person name="Senalik D."/>
            <person name="Zeng P."/>
            <person name="Satapoomin P."/>
            <person name="Huang J."/>
            <person name="Bowman M."/>
            <person name="Iovene M."/>
            <person name="Sanseverino W."/>
            <person name="Cavagnaro P."/>
            <person name="Yildiz M."/>
            <person name="Macko-Podgorni A."/>
            <person name="Moranska E."/>
            <person name="Grzebelus E."/>
            <person name="Grzebelus D."/>
            <person name="Ashrafi H."/>
            <person name="Zheng Z."/>
            <person name="Cheng S."/>
            <person name="Spooner D."/>
            <person name="Van Deynze A."/>
            <person name="Simon P."/>
        </authorList>
    </citation>
    <scope>NUCLEOTIDE SEQUENCE</scope>
    <source>
        <tissue evidence="1">Leaf</tissue>
    </source>
</reference>
<dbReference type="AlphaFoldDB" id="A0A166GJZ4"/>
<gene>
    <name evidence="1" type="ORF">DCAR_0101661</name>
</gene>
<dbReference type="Proteomes" id="UP000077755">
    <property type="component" value="Chromosome 1"/>
</dbReference>
<evidence type="ECO:0000313" key="2">
    <source>
        <dbReference type="Proteomes" id="UP000077755"/>
    </source>
</evidence>
<name>A0A166GJZ4_DAUCS</name>
<protein>
    <submittedName>
        <fullName evidence="1">Uncharacterized protein</fullName>
    </submittedName>
</protein>
<dbReference type="EMBL" id="CP093343">
    <property type="protein sequence ID" value="WOG82496.1"/>
    <property type="molecule type" value="Genomic_DNA"/>
</dbReference>
<evidence type="ECO:0000313" key="1">
    <source>
        <dbReference type="EMBL" id="WOG82496.1"/>
    </source>
</evidence>
<accession>A0A166GJZ4</accession>